<feature type="chain" id="PRO_5012587666" description="AA1-like domain-containing protein" evidence="1">
    <location>
        <begin position="16"/>
        <end position="216"/>
    </location>
</feature>
<gene>
    <name evidence="2" type="ORF">MPH_02623</name>
</gene>
<name>K2SCG1_MACPH</name>
<evidence type="ECO:0000256" key="1">
    <source>
        <dbReference type="SAM" id="SignalP"/>
    </source>
</evidence>
<dbReference type="VEuPathDB" id="FungiDB:MPH_02623"/>
<organism evidence="2 3">
    <name type="scientific">Macrophomina phaseolina (strain MS6)</name>
    <name type="common">Charcoal rot fungus</name>
    <dbReference type="NCBI Taxonomy" id="1126212"/>
    <lineage>
        <taxon>Eukaryota</taxon>
        <taxon>Fungi</taxon>
        <taxon>Dikarya</taxon>
        <taxon>Ascomycota</taxon>
        <taxon>Pezizomycotina</taxon>
        <taxon>Dothideomycetes</taxon>
        <taxon>Dothideomycetes incertae sedis</taxon>
        <taxon>Botryosphaeriales</taxon>
        <taxon>Botryosphaeriaceae</taxon>
        <taxon>Macrophomina</taxon>
    </lineage>
</organism>
<dbReference type="EMBL" id="AHHD01000097">
    <property type="protein sequence ID" value="EKG20074.1"/>
    <property type="molecule type" value="Genomic_DNA"/>
</dbReference>
<reference evidence="2 3" key="1">
    <citation type="journal article" date="2012" name="BMC Genomics">
        <title>Tools to kill: Genome of one of the most destructive plant pathogenic fungi Macrophomina phaseolina.</title>
        <authorList>
            <person name="Islam M.S."/>
            <person name="Haque M.S."/>
            <person name="Islam M.M."/>
            <person name="Emdad E.M."/>
            <person name="Halim A."/>
            <person name="Hossen Q.M.M."/>
            <person name="Hossain M.Z."/>
            <person name="Ahmed B."/>
            <person name="Rahim S."/>
            <person name="Rahman M.S."/>
            <person name="Alam M.M."/>
            <person name="Hou S."/>
            <person name="Wan X."/>
            <person name="Saito J.A."/>
            <person name="Alam M."/>
        </authorList>
    </citation>
    <scope>NUCLEOTIDE SEQUENCE [LARGE SCALE GENOMIC DNA]</scope>
    <source>
        <strain evidence="2 3">MS6</strain>
    </source>
</reference>
<evidence type="ECO:0000313" key="3">
    <source>
        <dbReference type="Proteomes" id="UP000007129"/>
    </source>
</evidence>
<comment type="caution">
    <text evidence="2">The sequence shown here is derived from an EMBL/GenBank/DDBJ whole genome shotgun (WGS) entry which is preliminary data.</text>
</comment>
<dbReference type="Proteomes" id="UP000007129">
    <property type="component" value="Unassembled WGS sequence"/>
</dbReference>
<protein>
    <recommendedName>
        <fullName evidence="4">AA1-like domain-containing protein</fullName>
    </recommendedName>
</protein>
<dbReference type="InParanoid" id="K2SCG1"/>
<dbReference type="HOGENOM" id="CLU_1277830_0_0_1"/>
<proteinExistence type="predicted"/>
<dbReference type="OrthoDB" id="3911656at2759"/>
<accession>K2SCG1</accession>
<sequence>MRFLSAILFSSAALAGPLAVRDSILNNNLFTRNTNNNNQCQRSESTPQPSALQPIIVRSLLVSGNAESYAISFSLQNENTGAISSCRGTLSEETDEQWMNCDRADLGATVKSSYDTDEKSWKGGVQIVTMTVFWLHVQGCEPSVCVNPNIRYYAIASGNLVTPCSETGDPGNPGQEGDNLTCQAQNDYTLRIKQFCEGDQPPMLDSQKDGWGSGSR</sequence>
<evidence type="ECO:0000313" key="2">
    <source>
        <dbReference type="EMBL" id="EKG20074.1"/>
    </source>
</evidence>
<evidence type="ECO:0008006" key="4">
    <source>
        <dbReference type="Google" id="ProtNLM"/>
    </source>
</evidence>
<dbReference type="AlphaFoldDB" id="K2SCG1"/>
<keyword evidence="1" id="KW-0732">Signal</keyword>
<feature type="signal peptide" evidence="1">
    <location>
        <begin position="1"/>
        <end position="15"/>
    </location>
</feature>